<dbReference type="Pfam" id="PF02373">
    <property type="entry name" value="JmjC"/>
    <property type="match status" value="1"/>
</dbReference>
<dbReference type="GO" id="GO:0005634">
    <property type="term" value="C:nucleus"/>
    <property type="evidence" value="ECO:0007669"/>
    <property type="project" value="TreeGrafter"/>
</dbReference>
<feature type="region of interest" description="Disordered" evidence="1">
    <location>
        <begin position="307"/>
        <end position="326"/>
    </location>
</feature>
<dbReference type="GO" id="GO:0010468">
    <property type="term" value="P:regulation of gene expression"/>
    <property type="evidence" value="ECO:0007669"/>
    <property type="project" value="TreeGrafter"/>
</dbReference>
<evidence type="ECO:0000259" key="2">
    <source>
        <dbReference type="SMART" id="SM00558"/>
    </source>
</evidence>
<dbReference type="PANTHER" id="PTHR10694:SF7">
    <property type="entry name" value="[HISTONE H3]-TRIMETHYL-L-LYSINE(9) DEMETHYLASE"/>
    <property type="match status" value="1"/>
</dbReference>
<dbReference type="GO" id="GO:0000785">
    <property type="term" value="C:chromatin"/>
    <property type="evidence" value="ECO:0007669"/>
    <property type="project" value="TreeGrafter"/>
</dbReference>
<dbReference type="PANTHER" id="PTHR10694">
    <property type="entry name" value="LYSINE-SPECIFIC DEMETHYLASE"/>
    <property type="match status" value="1"/>
</dbReference>
<dbReference type="EMBL" id="FMJY01000002">
    <property type="protein sequence ID" value="SCO78604.1"/>
    <property type="molecule type" value="Genomic_DNA"/>
</dbReference>
<evidence type="ECO:0000256" key="1">
    <source>
        <dbReference type="SAM" id="MobiDB-lite"/>
    </source>
</evidence>
<evidence type="ECO:0000313" key="3">
    <source>
        <dbReference type="EMBL" id="SCO78604.1"/>
    </source>
</evidence>
<organism evidence="3 4">
    <name type="scientific">Fusarium oxysporum</name>
    <name type="common">Fusarium vascular wilt</name>
    <dbReference type="NCBI Taxonomy" id="5507"/>
    <lineage>
        <taxon>Eukaryota</taxon>
        <taxon>Fungi</taxon>
        <taxon>Dikarya</taxon>
        <taxon>Ascomycota</taxon>
        <taxon>Pezizomycotina</taxon>
        <taxon>Sordariomycetes</taxon>
        <taxon>Hypocreomycetidae</taxon>
        <taxon>Hypocreales</taxon>
        <taxon>Nectriaceae</taxon>
        <taxon>Fusarium</taxon>
        <taxon>Fusarium oxysporum species complex</taxon>
    </lineage>
</organism>
<dbReference type="Proteomes" id="UP000219369">
    <property type="component" value="Unassembled WGS sequence"/>
</dbReference>
<dbReference type="GO" id="GO:0032454">
    <property type="term" value="F:histone H3K9 demethylase activity"/>
    <property type="evidence" value="ECO:0007669"/>
    <property type="project" value="TreeGrafter"/>
</dbReference>
<evidence type="ECO:0000313" key="4">
    <source>
        <dbReference type="Proteomes" id="UP000219369"/>
    </source>
</evidence>
<dbReference type="InterPro" id="IPR003347">
    <property type="entry name" value="JmjC_dom"/>
</dbReference>
<dbReference type="SMART" id="SM00558">
    <property type="entry name" value="JmjC"/>
    <property type="match status" value="1"/>
</dbReference>
<name>A0A2H3T1R4_FUSOX</name>
<proteinExistence type="predicted"/>
<dbReference type="Gene3D" id="2.60.120.650">
    <property type="entry name" value="Cupin"/>
    <property type="match status" value="1"/>
</dbReference>
<gene>
    <name evidence="3" type="ORF">FRV6_02817</name>
</gene>
<protein>
    <recommendedName>
        <fullName evidence="2">JmjC domain-containing protein</fullName>
    </recommendedName>
</protein>
<dbReference type="OrthoDB" id="1678912at2759"/>
<accession>A0A2H3T1R4</accession>
<feature type="domain" description="JmjC" evidence="2">
    <location>
        <begin position="27"/>
        <end position="189"/>
    </location>
</feature>
<reference evidence="4" key="1">
    <citation type="submission" date="2016-09" db="EMBL/GenBank/DDBJ databases">
        <authorList>
            <person name="Guldener U."/>
        </authorList>
    </citation>
    <scope>NUCLEOTIDE SEQUENCE [LARGE SCALE GENOMIC DNA]</scope>
    <source>
        <strain evidence="4">V64-1</strain>
    </source>
</reference>
<dbReference type="AlphaFoldDB" id="A0A2H3T1R4"/>
<dbReference type="GO" id="GO:0051864">
    <property type="term" value="F:histone H3K36 demethylase activity"/>
    <property type="evidence" value="ECO:0007669"/>
    <property type="project" value="TreeGrafter"/>
</dbReference>
<sequence length="373" mass="42089">MTPQEVCNEIELVFESRMKSQTRLTIESKHHANVLLKVGPPLSDSSTPIYGVTIPLRLVSLGKSVFEIILGDWGLGWSSLLFAGASCLFIIIAPDSTTAFEDAIKTAFGIKKATCSQFLRHLGIFPSLSFLRHHNIEFSLMQQRVGDVAIIFPGTYCYGIETGTSYSENISWATDDWDPAQVEYENCHSTCGAIDVIARPRKRRCNLRKSTVQSTTTDIHQVTGASWEISDLGPDTVSSLQLPEIEQDYEVNHGSISSQEPEVDQRPKRQRIINHPFELLPPEREFSRTPESTRILSQRTRHILTNNVPAPFTDGEGPEVSTDEGLHERVEKYLESSERKGSAEEKESVNEIRRYWARLRDQQAQRTRSLRDG</sequence>